<feature type="domain" description="Outer membrane protein beta-barrel" evidence="2">
    <location>
        <begin position="41"/>
        <end position="219"/>
    </location>
</feature>
<dbReference type="PATRIC" id="fig|46506.5.peg.173"/>
<feature type="signal peptide" evidence="1">
    <location>
        <begin position="1"/>
        <end position="41"/>
    </location>
</feature>
<dbReference type="InterPro" id="IPR025665">
    <property type="entry name" value="Beta-barrel_OMP_2"/>
</dbReference>
<comment type="caution">
    <text evidence="3">The sequence shown here is derived from an EMBL/GenBank/DDBJ whole genome shotgun (WGS) entry which is preliminary data.</text>
</comment>
<accession>A0A108TCV4</accession>
<evidence type="ECO:0000259" key="2">
    <source>
        <dbReference type="Pfam" id="PF13568"/>
    </source>
</evidence>
<keyword evidence="4" id="KW-1185">Reference proteome</keyword>
<dbReference type="EMBL" id="LRGC01000001">
    <property type="protein sequence ID" value="KWR57625.1"/>
    <property type="molecule type" value="Genomic_DNA"/>
</dbReference>
<keyword evidence="1" id="KW-0732">Signal</keyword>
<reference evidence="3 4" key="1">
    <citation type="journal article" date="2016" name="BMC Genomics">
        <title>Type VI secretion systems of human gut Bacteroidales segregate into three genetic architectures, two of which are contained on mobile genetic elements.</title>
        <authorList>
            <person name="Coyne M.J."/>
            <person name="Roelofs K.G."/>
            <person name="Comstock L.E."/>
        </authorList>
    </citation>
    <scope>NUCLEOTIDE SEQUENCE [LARGE SCALE GENOMIC DNA]</scope>
    <source>
        <strain evidence="3 4">CL09T03C01</strain>
    </source>
</reference>
<sequence precursor="true">MIKETPYSHWVTVNSQLKKMKLKTIIGTALLAGTCALPASAQIGEQRHNFSVGINGGINLNSVSFSPRVRQNNLMGINGGVTARYISEKYFSMICGAQIELNFSQHGWDEFYEDYPELQYTRKMNYLEIPFLAHLAFGKDRGLQFFVHAGPQIGFFLGDSYTISGDWDNYPGLTVEQHDKAVDNRFDYGITGGAGVELRTKAGNFLVEGRYYYALSDFYNSTKKDYFSRSAHGVITAKITYLFDLRK</sequence>
<feature type="chain" id="PRO_5007131137" evidence="1">
    <location>
        <begin position="42"/>
        <end position="247"/>
    </location>
</feature>
<evidence type="ECO:0000313" key="4">
    <source>
        <dbReference type="Proteomes" id="UP000056419"/>
    </source>
</evidence>
<evidence type="ECO:0000313" key="3">
    <source>
        <dbReference type="EMBL" id="KWR57625.1"/>
    </source>
</evidence>
<protein>
    <submittedName>
        <fullName evidence="3">Outer membrane protein beta-barrel domain protein</fullName>
    </submittedName>
</protein>
<name>A0A108TCV4_BACSE</name>
<evidence type="ECO:0000256" key="1">
    <source>
        <dbReference type="SAM" id="SignalP"/>
    </source>
</evidence>
<dbReference type="STRING" id="46506.AA415_00159"/>
<gene>
    <name evidence="3" type="ORF">AA415_00159</name>
</gene>
<dbReference type="Pfam" id="PF13568">
    <property type="entry name" value="OMP_b-brl_2"/>
    <property type="match status" value="1"/>
</dbReference>
<dbReference type="Proteomes" id="UP000056419">
    <property type="component" value="Unassembled WGS sequence"/>
</dbReference>
<organism evidence="3 4">
    <name type="scientific">Bacteroides stercoris</name>
    <dbReference type="NCBI Taxonomy" id="46506"/>
    <lineage>
        <taxon>Bacteria</taxon>
        <taxon>Pseudomonadati</taxon>
        <taxon>Bacteroidota</taxon>
        <taxon>Bacteroidia</taxon>
        <taxon>Bacteroidales</taxon>
        <taxon>Bacteroidaceae</taxon>
        <taxon>Bacteroides</taxon>
    </lineage>
</organism>
<proteinExistence type="predicted"/>
<dbReference type="AlphaFoldDB" id="A0A108TCV4"/>